<keyword evidence="2" id="KW-1185">Reference proteome</keyword>
<accession>A0ACB9LLQ8</accession>
<evidence type="ECO:0000313" key="1">
    <source>
        <dbReference type="EMBL" id="KAI4312074.1"/>
    </source>
</evidence>
<gene>
    <name evidence="1" type="ORF">MLD38_036928</name>
</gene>
<evidence type="ECO:0000313" key="2">
    <source>
        <dbReference type="Proteomes" id="UP001057402"/>
    </source>
</evidence>
<organism evidence="1 2">
    <name type="scientific">Melastoma candidum</name>
    <dbReference type="NCBI Taxonomy" id="119954"/>
    <lineage>
        <taxon>Eukaryota</taxon>
        <taxon>Viridiplantae</taxon>
        <taxon>Streptophyta</taxon>
        <taxon>Embryophyta</taxon>
        <taxon>Tracheophyta</taxon>
        <taxon>Spermatophyta</taxon>
        <taxon>Magnoliopsida</taxon>
        <taxon>eudicotyledons</taxon>
        <taxon>Gunneridae</taxon>
        <taxon>Pentapetalae</taxon>
        <taxon>rosids</taxon>
        <taxon>malvids</taxon>
        <taxon>Myrtales</taxon>
        <taxon>Melastomataceae</taxon>
        <taxon>Melastomatoideae</taxon>
        <taxon>Melastomateae</taxon>
        <taxon>Melastoma</taxon>
    </lineage>
</organism>
<reference evidence="2" key="1">
    <citation type="journal article" date="2023" name="Front. Plant Sci.">
        <title>Chromosomal-level genome assembly of Melastoma candidum provides insights into trichome evolution.</title>
        <authorList>
            <person name="Zhong Y."/>
            <person name="Wu W."/>
            <person name="Sun C."/>
            <person name="Zou P."/>
            <person name="Liu Y."/>
            <person name="Dai S."/>
            <person name="Zhou R."/>
        </authorList>
    </citation>
    <scope>NUCLEOTIDE SEQUENCE [LARGE SCALE GENOMIC DNA]</scope>
</reference>
<dbReference type="Proteomes" id="UP001057402">
    <property type="component" value="Chromosome 11"/>
</dbReference>
<dbReference type="EMBL" id="CM042890">
    <property type="protein sequence ID" value="KAI4312074.1"/>
    <property type="molecule type" value="Genomic_DNA"/>
</dbReference>
<proteinExistence type="predicted"/>
<name>A0ACB9LLQ8_9MYRT</name>
<protein>
    <submittedName>
        <fullName evidence="1">Uncharacterized protein</fullName>
    </submittedName>
</protein>
<comment type="caution">
    <text evidence="1">The sequence shown here is derived from an EMBL/GenBank/DDBJ whole genome shotgun (WGS) entry which is preliminary data.</text>
</comment>
<sequence>MPRKEKSLSAESPVDVPVTVCSTYLSSSRVVEPPVVGEKPKGICGRKRKACHNPVAGTVVDGDGVGVGMASAPTPKQRKRKSLSAKRPVIVPINNGSSSSSSRVVKTPVTRRKDTVVIADGYGDEDGVDPELCCDICVETRQAIEMIKISMGCSHTFCASCVTKHVETKILENVAGITCPGWGCGSMIEVDLCRGLLEVKLLDRWEKAKCEAAFDEMQKYYCPFKECSAMLVMDGELGNSVKECECPYCHRLFCASCKVPWHWKYTCKQFQSMDVGERGNEDVLVKELAKELKWGRCPKCKFYVERTHGCHRITCRKAIWSSTDKASLQAYSWSLTDFVAVPGRCGFEFCCGCGSDWRGGPHLSCMKR</sequence>